<protein>
    <submittedName>
        <fullName evidence="2">Uncharacterized protein</fullName>
    </submittedName>
</protein>
<feature type="compositionally biased region" description="Polar residues" evidence="1">
    <location>
        <begin position="29"/>
        <end position="40"/>
    </location>
</feature>
<comment type="caution">
    <text evidence="2">The sequence shown here is derived from an EMBL/GenBank/DDBJ whole genome shotgun (WGS) entry which is preliminary data.</text>
</comment>
<feature type="compositionally biased region" description="Low complexity" evidence="1">
    <location>
        <begin position="45"/>
        <end position="61"/>
    </location>
</feature>
<dbReference type="Proteomes" id="UP000824120">
    <property type="component" value="Chromosome 10"/>
</dbReference>
<keyword evidence="3" id="KW-1185">Reference proteome</keyword>
<evidence type="ECO:0000313" key="3">
    <source>
        <dbReference type="Proteomes" id="UP000824120"/>
    </source>
</evidence>
<feature type="compositionally biased region" description="Polar residues" evidence="1">
    <location>
        <begin position="80"/>
        <end position="95"/>
    </location>
</feature>
<name>A0A9J5WY01_SOLCO</name>
<dbReference type="EMBL" id="JACXVP010000010">
    <property type="protein sequence ID" value="KAG5579948.1"/>
    <property type="molecule type" value="Genomic_DNA"/>
</dbReference>
<feature type="compositionally biased region" description="Polar residues" evidence="1">
    <location>
        <begin position="165"/>
        <end position="185"/>
    </location>
</feature>
<accession>A0A9J5WY01</accession>
<feature type="region of interest" description="Disordered" evidence="1">
    <location>
        <begin position="1"/>
        <end position="185"/>
    </location>
</feature>
<gene>
    <name evidence="2" type="ORF">H5410_050575</name>
</gene>
<evidence type="ECO:0000256" key="1">
    <source>
        <dbReference type="SAM" id="MobiDB-lite"/>
    </source>
</evidence>
<dbReference type="AlphaFoldDB" id="A0A9J5WY01"/>
<feature type="compositionally biased region" description="Polar residues" evidence="1">
    <location>
        <begin position="10"/>
        <end position="21"/>
    </location>
</feature>
<organism evidence="2 3">
    <name type="scientific">Solanum commersonii</name>
    <name type="common">Commerson's wild potato</name>
    <name type="synonym">Commerson's nightshade</name>
    <dbReference type="NCBI Taxonomy" id="4109"/>
    <lineage>
        <taxon>Eukaryota</taxon>
        <taxon>Viridiplantae</taxon>
        <taxon>Streptophyta</taxon>
        <taxon>Embryophyta</taxon>
        <taxon>Tracheophyta</taxon>
        <taxon>Spermatophyta</taxon>
        <taxon>Magnoliopsida</taxon>
        <taxon>eudicotyledons</taxon>
        <taxon>Gunneridae</taxon>
        <taxon>Pentapetalae</taxon>
        <taxon>asterids</taxon>
        <taxon>lamiids</taxon>
        <taxon>Solanales</taxon>
        <taxon>Solanaceae</taxon>
        <taxon>Solanoideae</taxon>
        <taxon>Solaneae</taxon>
        <taxon>Solanum</taxon>
    </lineage>
</organism>
<feature type="compositionally biased region" description="Polar residues" evidence="1">
    <location>
        <begin position="123"/>
        <end position="136"/>
    </location>
</feature>
<reference evidence="2 3" key="1">
    <citation type="submission" date="2020-09" db="EMBL/GenBank/DDBJ databases">
        <title>De no assembly of potato wild relative species, Solanum commersonii.</title>
        <authorList>
            <person name="Cho K."/>
        </authorList>
    </citation>
    <scope>NUCLEOTIDE SEQUENCE [LARGE SCALE GENOMIC DNA]</scope>
    <source>
        <strain evidence="2">LZ3.2</strain>
        <tissue evidence="2">Leaf</tissue>
    </source>
</reference>
<sequence length="185" mass="20828">MQETNREAYITNNHSNGQSSQHTRKNNTKEQWQSQGNARNNDAEGNGSTLQQNQTTNSNLQAHETGQIHGILGYTVAEGKQNQQQKKGRFAQNSEYDVPHLEDEFDKDTQSINDDEDGEETNAHLTKSFGSTFQNEFQDEIQEATKQKGLSPKGRKQVRSHTRQDSISTSVNSSRPNTRSISKGF</sequence>
<proteinExistence type="predicted"/>
<evidence type="ECO:0000313" key="2">
    <source>
        <dbReference type="EMBL" id="KAG5579948.1"/>
    </source>
</evidence>